<protein>
    <submittedName>
        <fullName evidence="1">Uncharacterized protein</fullName>
    </submittedName>
</protein>
<evidence type="ECO:0000313" key="2">
    <source>
        <dbReference type="Proteomes" id="UP000326857"/>
    </source>
</evidence>
<reference evidence="1 2" key="1">
    <citation type="submission" date="2019-09" db="EMBL/GenBank/DDBJ databases">
        <authorList>
            <person name="Dittami M. S."/>
        </authorList>
    </citation>
    <scope>NUCLEOTIDE SEQUENCE [LARGE SCALE GENOMIC DNA]</scope>
    <source>
        <strain evidence="1">SPHINGO391</strain>
    </source>
</reference>
<dbReference type="EMBL" id="CABVLI010000025">
    <property type="protein sequence ID" value="VVS99670.1"/>
    <property type="molecule type" value="Genomic_DNA"/>
</dbReference>
<sequence length="102" mass="11347">MRRTRAWFWTGSFEPSPSVAKASSALLVYVLIIHLLYNISYTMSSNTLHPLKTDAHGKSLPPETDIRPVESALSFPFLLSLPIALGLPRLLHLDPRRLLAPG</sequence>
<accession>A0A5E7Y2F6</accession>
<dbReference type="AlphaFoldDB" id="A0A5E7Y2F6"/>
<organism evidence="1 2">
    <name type="scientific">Sphingomonas aurantiaca</name>
    <dbReference type="NCBI Taxonomy" id="185949"/>
    <lineage>
        <taxon>Bacteria</taxon>
        <taxon>Pseudomonadati</taxon>
        <taxon>Pseudomonadota</taxon>
        <taxon>Alphaproteobacteria</taxon>
        <taxon>Sphingomonadales</taxon>
        <taxon>Sphingomonadaceae</taxon>
        <taxon>Sphingomonas</taxon>
    </lineage>
</organism>
<dbReference type="Proteomes" id="UP000326857">
    <property type="component" value="Unassembled WGS sequence"/>
</dbReference>
<evidence type="ECO:0000313" key="1">
    <source>
        <dbReference type="EMBL" id="VVS99670.1"/>
    </source>
</evidence>
<gene>
    <name evidence="1" type="ORF">SPHINGO391_310020</name>
</gene>
<name>A0A5E7Y2F6_9SPHN</name>
<proteinExistence type="predicted"/>